<dbReference type="GO" id="GO:0004672">
    <property type="term" value="F:protein kinase activity"/>
    <property type="evidence" value="ECO:0000318"/>
    <property type="project" value="GO_Central"/>
</dbReference>
<dbReference type="GO" id="GO:0004714">
    <property type="term" value="F:transmembrane receptor protein tyrosine kinase activity"/>
    <property type="evidence" value="ECO:0007669"/>
    <property type="project" value="InterPro"/>
</dbReference>
<evidence type="ECO:0000313" key="13">
    <source>
        <dbReference type="EMBL" id="OTG17350.1"/>
    </source>
</evidence>
<dbReference type="PROSITE" id="PS00108">
    <property type="entry name" value="PROTEIN_KINASE_ST"/>
    <property type="match status" value="1"/>
</dbReference>
<dbReference type="InterPro" id="IPR000719">
    <property type="entry name" value="Prot_kinase_dom"/>
</dbReference>
<dbReference type="PANTHER" id="PTHR27003">
    <property type="entry name" value="OS07G0166700 PROTEIN"/>
    <property type="match status" value="1"/>
</dbReference>
<evidence type="ECO:0000313" key="14">
    <source>
        <dbReference type="Proteomes" id="UP000215914"/>
    </source>
</evidence>
<dbReference type="InterPro" id="IPR008271">
    <property type="entry name" value="Ser/Thr_kinase_AS"/>
</dbReference>
<evidence type="ECO:0000256" key="2">
    <source>
        <dbReference type="ARBA" id="ARBA00012513"/>
    </source>
</evidence>
<organism evidence="13 14">
    <name type="scientific">Helianthus annuus</name>
    <name type="common">Common sunflower</name>
    <dbReference type="NCBI Taxonomy" id="4232"/>
    <lineage>
        <taxon>Eukaryota</taxon>
        <taxon>Viridiplantae</taxon>
        <taxon>Streptophyta</taxon>
        <taxon>Embryophyta</taxon>
        <taxon>Tracheophyta</taxon>
        <taxon>Spermatophyta</taxon>
        <taxon>Magnoliopsida</taxon>
        <taxon>eudicotyledons</taxon>
        <taxon>Gunneridae</taxon>
        <taxon>Pentapetalae</taxon>
        <taxon>asterids</taxon>
        <taxon>campanulids</taxon>
        <taxon>Asterales</taxon>
        <taxon>Asteraceae</taxon>
        <taxon>Asteroideae</taxon>
        <taxon>Heliantheae alliance</taxon>
        <taxon>Heliantheae</taxon>
        <taxon>Helianthus</taxon>
    </lineage>
</organism>
<dbReference type="GO" id="GO:0005886">
    <property type="term" value="C:plasma membrane"/>
    <property type="evidence" value="ECO:0000318"/>
    <property type="project" value="GO_Central"/>
</dbReference>
<evidence type="ECO:0000256" key="1">
    <source>
        <dbReference type="ARBA" id="ARBA00008171"/>
    </source>
</evidence>
<dbReference type="SMART" id="SM00255">
    <property type="entry name" value="TIR"/>
    <property type="match status" value="1"/>
</dbReference>
<evidence type="ECO:0000256" key="7">
    <source>
        <dbReference type="ARBA" id="ARBA00022777"/>
    </source>
</evidence>
<comment type="similarity">
    <text evidence="1">Belongs to the protein kinase superfamily. TKL Ser/Thr protein kinase family. ROCO subfamily.</text>
</comment>
<feature type="domain" description="Protein kinase" evidence="11">
    <location>
        <begin position="29"/>
        <end position="302"/>
    </location>
</feature>
<evidence type="ECO:0000256" key="8">
    <source>
        <dbReference type="ARBA" id="ARBA00022840"/>
    </source>
</evidence>
<comment type="catalytic activity">
    <reaction evidence="10">
        <text>L-seryl-[protein] + ATP = O-phospho-L-seryl-[protein] + ADP + H(+)</text>
        <dbReference type="Rhea" id="RHEA:17989"/>
        <dbReference type="Rhea" id="RHEA-COMP:9863"/>
        <dbReference type="Rhea" id="RHEA-COMP:11604"/>
        <dbReference type="ChEBI" id="CHEBI:15378"/>
        <dbReference type="ChEBI" id="CHEBI:29999"/>
        <dbReference type="ChEBI" id="CHEBI:30616"/>
        <dbReference type="ChEBI" id="CHEBI:83421"/>
        <dbReference type="ChEBI" id="CHEBI:456216"/>
        <dbReference type="EC" id="2.7.11.1"/>
    </reaction>
</comment>
<keyword evidence="4" id="KW-0433">Leucine-rich repeat</keyword>
<dbReference type="InterPro" id="IPR027417">
    <property type="entry name" value="P-loop_NTPase"/>
</dbReference>
<dbReference type="Gene3D" id="3.30.200.20">
    <property type="entry name" value="Phosphorylase Kinase, domain 1"/>
    <property type="match status" value="1"/>
</dbReference>
<evidence type="ECO:0000259" key="12">
    <source>
        <dbReference type="PROSITE" id="PS50104"/>
    </source>
</evidence>
<comment type="catalytic activity">
    <reaction evidence="9">
        <text>L-threonyl-[protein] + ATP = O-phospho-L-threonyl-[protein] + ADP + H(+)</text>
        <dbReference type="Rhea" id="RHEA:46608"/>
        <dbReference type="Rhea" id="RHEA-COMP:11060"/>
        <dbReference type="Rhea" id="RHEA-COMP:11605"/>
        <dbReference type="ChEBI" id="CHEBI:15378"/>
        <dbReference type="ChEBI" id="CHEBI:30013"/>
        <dbReference type="ChEBI" id="CHEBI:30616"/>
        <dbReference type="ChEBI" id="CHEBI:61977"/>
        <dbReference type="ChEBI" id="CHEBI:456216"/>
        <dbReference type="EC" id="2.7.11.1"/>
    </reaction>
</comment>
<evidence type="ECO:0000256" key="10">
    <source>
        <dbReference type="ARBA" id="ARBA00048679"/>
    </source>
</evidence>
<dbReference type="Gene3D" id="1.10.8.430">
    <property type="entry name" value="Helical domain of apoptotic protease-activating factors"/>
    <property type="match status" value="1"/>
</dbReference>
<feature type="domain" description="TIR" evidence="12">
    <location>
        <begin position="326"/>
        <end position="492"/>
    </location>
</feature>
<dbReference type="Gene3D" id="1.10.510.10">
    <property type="entry name" value="Transferase(Phosphotransferase) domain 1"/>
    <property type="match status" value="1"/>
</dbReference>
<evidence type="ECO:0000256" key="9">
    <source>
        <dbReference type="ARBA" id="ARBA00047899"/>
    </source>
</evidence>
<keyword evidence="7" id="KW-0418">Kinase</keyword>
<dbReference type="GO" id="GO:0005524">
    <property type="term" value="F:ATP binding"/>
    <property type="evidence" value="ECO:0007669"/>
    <property type="project" value="UniProtKB-KW"/>
</dbReference>
<name>A0A251U1V2_HELAN</name>
<dbReference type="SMART" id="SM00220">
    <property type="entry name" value="S_TKc"/>
    <property type="match status" value="1"/>
</dbReference>
<dbReference type="Gene3D" id="3.40.50.10140">
    <property type="entry name" value="Toll/interleukin-1 receptor homology (TIR) domain"/>
    <property type="match status" value="1"/>
</dbReference>
<dbReference type="InterPro" id="IPR045272">
    <property type="entry name" value="ANXUR1/2-like"/>
</dbReference>
<dbReference type="InterPro" id="IPR001245">
    <property type="entry name" value="Ser-Thr/Tyr_kinase_cat_dom"/>
</dbReference>
<dbReference type="GO" id="GO:0004674">
    <property type="term" value="F:protein serine/threonine kinase activity"/>
    <property type="evidence" value="ECO:0007669"/>
    <property type="project" value="UniProtKB-KW"/>
</dbReference>
<dbReference type="PRINTS" id="PR00364">
    <property type="entry name" value="DISEASERSIST"/>
</dbReference>
<dbReference type="Pfam" id="PF00931">
    <property type="entry name" value="NB-ARC"/>
    <property type="match status" value="1"/>
</dbReference>
<keyword evidence="8" id="KW-0067">ATP-binding</keyword>
<proteinExistence type="inferred from homology"/>
<dbReference type="InterPro" id="IPR042197">
    <property type="entry name" value="Apaf_helical"/>
</dbReference>
<evidence type="ECO:0000256" key="3">
    <source>
        <dbReference type="ARBA" id="ARBA00022527"/>
    </source>
</evidence>
<evidence type="ECO:0000259" key="11">
    <source>
        <dbReference type="PROSITE" id="PS50011"/>
    </source>
</evidence>
<dbReference type="SUPFAM" id="SSF52200">
    <property type="entry name" value="Toll/Interleukin receptor TIR domain"/>
    <property type="match status" value="1"/>
</dbReference>
<evidence type="ECO:0000256" key="6">
    <source>
        <dbReference type="ARBA" id="ARBA00022741"/>
    </source>
</evidence>
<dbReference type="EMBL" id="CM007897">
    <property type="protein sequence ID" value="OTG17350.1"/>
    <property type="molecule type" value="Genomic_DNA"/>
</dbReference>
<keyword evidence="14" id="KW-1185">Reference proteome</keyword>
<keyword evidence="5" id="KW-0808">Transferase</keyword>
<dbReference type="InterPro" id="IPR000157">
    <property type="entry name" value="TIR_dom"/>
</dbReference>
<dbReference type="AlphaFoldDB" id="A0A251U1V2"/>
<dbReference type="FunFam" id="3.30.200.20:FF:000039">
    <property type="entry name" value="receptor-like protein kinase FERONIA"/>
    <property type="match status" value="1"/>
</dbReference>
<gene>
    <name evidence="13" type="ORF">HannXRQ_Chr08g0210991</name>
</gene>
<dbReference type="FunFam" id="1.10.510.10:FF:001023">
    <property type="entry name" value="Os07g0541700 protein"/>
    <property type="match status" value="1"/>
</dbReference>
<dbReference type="Pfam" id="PF07714">
    <property type="entry name" value="PK_Tyr_Ser-Thr"/>
    <property type="match status" value="1"/>
</dbReference>
<dbReference type="PROSITE" id="PS50104">
    <property type="entry name" value="TIR"/>
    <property type="match status" value="1"/>
</dbReference>
<evidence type="ECO:0000256" key="5">
    <source>
        <dbReference type="ARBA" id="ARBA00022679"/>
    </source>
</evidence>
<dbReference type="PANTHER" id="PTHR27003:SF458">
    <property type="entry name" value="TOLL_INTERLEUKIN-1 RECEPTOR HOMOLOGY (TIR) DOMAIN, PROTEIN KINASE-LIKE DOMAIN PROTEIN-RELATED"/>
    <property type="match status" value="1"/>
</dbReference>
<dbReference type="Pfam" id="PF01582">
    <property type="entry name" value="TIR"/>
    <property type="match status" value="1"/>
</dbReference>
<protein>
    <recommendedName>
        <fullName evidence="2">non-specific serine/threonine protein kinase</fullName>
        <ecNumber evidence="2">2.7.11.1</ecNumber>
    </recommendedName>
</protein>
<dbReference type="InterPro" id="IPR035897">
    <property type="entry name" value="Toll_tir_struct_dom_sf"/>
</dbReference>
<accession>A0A251U1V2</accession>
<dbReference type="PROSITE" id="PS50011">
    <property type="entry name" value="PROTEIN_KINASE_DOM"/>
    <property type="match status" value="1"/>
</dbReference>
<evidence type="ECO:0000256" key="4">
    <source>
        <dbReference type="ARBA" id="ARBA00022614"/>
    </source>
</evidence>
<dbReference type="EC" id="2.7.11.1" evidence="2"/>
<keyword evidence="3" id="KW-0723">Serine/threonine-protein kinase</keyword>
<dbReference type="Proteomes" id="UP000215914">
    <property type="component" value="Chromosome 8"/>
</dbReference>
<dbReference type="InterPro" id="IPR011009">
    <property type="entry name" value="Kinase-like_dom_sf"/>
</dbReference>
<dbReference type="GO" id="GO:0007165">
    <property type="term" value="P:signal transduction"/>
    <property type="evidence" value="ECO:0007669"/>
    <property type="project" value="InterPro"/>
</dbReference>
<dbReference type="Gene3D" id="3.40.50.300">
    <property type="entry name" value="P-loop containing nucleotide triphosphate hydrolases"/>
    <property type="match status" value="1"/>
</dbReference>
<dbReference type="GO" id="GO:0043531">
    <property type="term" value="F:ADP binding"/>
    <property type="evidence" value="ECO:0007669"/>
    <property type="project" value="InterPro"/>
</dbReference>
<keyword evidence="6" id="KW-0547">Nucleotide-binding</keyword>
<dbReference type="SUPFAM" id="SSF56112">
    <property type="entry name" value="Protein kinase-like (PK-like)"/>
    <property type="match status" value="1"/>
</dbReference>
<reference evidence="14" key="1">
    <citation type="journal article" date="2017" name="Nature">
        <title>The sunflower genome provides insights into oil metabolism, flowering and Asterid evolution.</title>
        <authorList>
            <person name="Badouin H."/>
            <person name="Gouzy J."/>
            <person name="Grassa C.J."/>
            <person name="Murat F."/>
            <person name="Staton S.E."/>
            <person name="Cottret L."/>
            <person name="Lelandais-Briere C."/>
            <person name="Owens G.L."/>
            <person name="Carrere S."/>
            <person name="Mayjonade B."/>
            <person name="Legrand L."/>
            <person name="Gill N."/>
            <person name="Kane N.C."/>
            <person name="Bowers J.E."/>
            <person name="Hubner S."/>
            <person name="Bellec A."/>
            <person name="Berard A."/>
            <person name="Berges H."/>
            <person name="Blanchet N."/>
            <person name="Boniface M.C."/>
            <person name="Brunel D."/>
            <person name="Catrice O."/>
            <person name="Chaidir N."/>
            <person name="Claudel C."/>
            <person name="Donnadieu C."/>
            <person name="Faraut T."/>
            <person name="Fievet G."/>
            <person name="Helmstetter N."/>
            <person name="King M."/>
            <person name="Knapp S.J."/>
            <person name="Lai Z."/>
            <person name="Le Paslier M.C."/>
            <person name="Lippi Y."/>
            <person name="Lorenzon L."/>
            <person name="Mandel J.R."/>
            <person name="Marage G."/>
            <person name="Marchand G."/>
            <person name="Marquand E."/>
            <person name="Bret-Mestries E."/>
            <person name="Morien E."/>
            <person name="Nambeesan S."/>
            <person name="Nguyen T."/>
            <person name="Pegot-Espagnet P."/>
            <person name="Pouilly N."/>
            <person name="Raftis F."/>
            <person name="Sallet E."/>
            <person name="Schiex T."/>
            <person name="Thomas J."/>
            <person name="Vandecasteele C."/>
            <person name="Vares D."/>
            <person name="Vear F."/>
            <person name="Vautrin S."/>
            <person name="Crespi M."/>
            <person name="Mangin B."/>
            <person name="Burke J.M."/>
            <person name="Salse J."/>
            <person name="Munos S."/>
            <person name="Vincourt P."/>
            <person name="Rieseberg L.H."/>
            <person name="Langlade N.B."/>
        </authorList>
    </citation>
    <scope>NUCLEOTIDE SEQUENCE [LARGE SCALE GENOMIC DNA]</scope>
    <source>
        <strain evidence="14">cv. SF193</strain>
    </source>
</reference>
<sequence>MITFFMSSIEEMKHLQISLQELSDATNAFSEQNLIAKGGFGKVYKGISVNHGNIAIKMLDPRLGQGDHEFKTEIALLSVYKHENIVSLLGFCDEDGKKVLVYKYESNGSLDKHLNNPDLTWDQRLKICIDVAQGLRYLHDDVGSQHRILHRDVKSSNILLDENWKAKITDFGLSRVGPANMQSTFVLSNVCGTIGYIDPDYYHTGYLTQKSDVYSFGVVLFEVLCGRLTRLREYMDERQFLTLLIKIHWRRKTLDTIIYSYIREQINEASLVTFSSIAYRCLMCPNERPTMSQVVKQLENALHYQQWGSLPSSSQSIPSSLSFRPWSFDVFISFNGEGTCETFAHNLFLALKRRQVITFKVRGEIPREETIPQSLLLLIEESRIAIIIFSRNYARSSRRLNELAFIMKNKDVRGKVVIPVFYDVKPSEVKSQTSYYREALAMHELNYNYSKGKVESWKKALAKASDLSGWDVASGDESEHIQKMVGRISSELFGLMQHSKESADTGLIGIQARKQELKLLLDVGTGGVRIVGISGMWGSGKSTLALSIYDEIIHEFKGCCFVQNVRARSRMHGLKMLQEEILSNVLKEEVTLMNLEQGISMMARRLCQSKVLIVLDDVDHADHLDMLVGSDNWFGEGSRIIFTTRNQDLVTARSSLAHNVRMLDDEEAIELFSRRAFWNSKPAQGFEEVSRNMVSKFGGHPAALIQMGRILHDKNEWKSILDRLEGRPVNEILKEFKTFDDGLVRNFFPRFLT</sequence>
<dbReference type="SUPFAM" id="SSF52540">
    <property type="entry name" value="P-loop containing nucleoside triphosphate hydrolases"/>
    <property type="match status" value="1"/>
</dbReference>
<dbReference type="InParanoid" id="A0A251U1V2"/>
<keyword evidence="13" id="KW-0675">Receptor</keyword>
<dbReference type="InterPro" id="IPR002182">
    <property type="entry name" value="NB-ARC"/>
</dbReference>